<comment type="caution">
    <text evidence="2">The sequence shown here is derived from an EMBL/GenBank/DDBJ whole genome shotgun (WGS) entry which is preliminary data.</text>
</comment>
<keyword evidence="1" id="KW-0812">Transmembrane</keyword>
<proteinExistence type="predicted"/>
<dbReference type="Proteomes" id="UP000655420">
    <property type="component" value="Unassembled WGS sequence"/>
</dbReference>
<feature type="transmembrane region" description="Helical" evidence="1">
    <location>
        <begin position="12"/>
        <end position="33"/>
    </location>
</feature>
<keyword evidence="1" id="KW-1133">Transmembrane helix</keyword>
<evidence type="ECO:0000313" key="3">
    <source>
        <dbReference type="Proteomes" id="UP000655420"/>
    </source>
</evidence>
<name>A0A8J7SHK7_9RHOB</name>
<accession>A0A8J7SHK7</accession>
<organism evidence="2 3">
    <name type="scientific">Thermohalobaculum xanthum</name>
    <dbReference type="NCBI Taxonomy" id="2753746"/>
    <lineage>
        <taxon>Bacteria</taxon>
        <taxon>Pseudomonadati</taxon>
        <taxon>Pseudomonadota</taxon>
        <taxon>Alphaproteobacteria</taxon>
        <taxon>Rhodobacterales</taxon>
        <taxon>Paracoccaceae</taxon>
        <taxon>Thermohalobaculum</taxon>
    </lineage>
</organism>
<protein>
    <submittedName>
        <fullName evidence="2">Uncharacterized protein</fullName>
    </submittedName>
</protein>
<dbReference type="InterPro" id="IPR011044">
    <property type="entry name" value="Quino_amine_DH_bsu"/>
</dbReference>
<keyword evidence="1" id="KW-0472">Membrane</keyword>
<keyword evidence="3" id="KW-1185">Reference proteome</keyword>
<evidence type="ECO:0000313" key="2">
    <source>
        <dbReference type="EMBL" id="MBK0399770.1"/>
    </source>
</evidence>
<gene>
    <name evidence="2" type="ORF">H0I76_11265</name>
</gene>
<dbReference type="RefSeq" id="WP_200609962.1">
    <property type="nucleotide sequence ID" value="NZ_JAEHHL010000006.1"/>
</dbReference>
<sequence length="472" mass="52179">MKIIGPRTIPTLSGILLSFIAGMIVVHIGVFPYPQVRNALKTLEAIVDHYASRSKPYAGKWIGSADIPASQASDRRWTVVDPSFDRLPVYVFGGMNHFRDLCPDLGCLAVEYGSDGAVTRTWPYRPAEIFAADMTAGEFPREYIGFDPVRNVHPMGIEALGDGSLITTFQSEGEGIFPFGMGVSRVSEDGAPVWTRFDYTHHWPRLDSEGRPMVAGMAIGEGDIRLSIGEEPDEHRTTIRCGNGQHHVDLVNTLGPNGEIVESIDLLELFRSSNWAMLLRETTNGCDPLHLNFIDEIGPDAGPGIAPGDLIVSFRNISRFAVLDRDTRTIKRVVAGGFVQQHSVHHLAGTRFLVFDNHGGDEFGPPSRILEIDIAAGTERRVFPIDTTPEPWRFVFTNKAGHIDISPDRRRVIASFTHEGLAFEVDIATGRLITVYDHLHDLTGIGGRPDPDADKATRFSLYGINYARPDRR</sequence>
<reference evidence="2" key="1">
    <citation type="submission" date="2020-12" db="EMBL/GenBank/DDBJ databases">
        <title>Bacterial taxonomy.</title>
        <authorList>
            <person name="Pan X."/>
        </authorList>
    </citation>
    <scope>NUCLEOTIDE SEQUENCE</scope>
    <source>
        <strain evidence="2">M0105</strain>
    </source>
</reference>
<dbReference type="AlphaFoldDB" id="A0A8J7SHK7"/>
<evidence type="ECO:0000256" key="1">
    <source>
        <dbReference type="SAM" id="Phobius"/>
    </source>
</evidence>
<dbReference type="SUPFAM" id="SSF50969">
    <property type="entry name" value="YVTN repeat-like/Quinoprotein amine dehydrogenase"/>
    <property type="match status" value="1"/>
</dbReference>
<dbReference type="EMBL" id="JAEHHL010000006">
    <property type="protein sequence ID" value="MBK0399770.1"/>
    <property type="molecule type" value="Genomic_DNA"/>
</dbReference>